<dbReference type="EMBL" id="CAKKLH010000013">
    <property type="protein sequence ID" value="CAH0099082.1"/>
    <property type="molecule type" value="Genomic_DNA"/>
</dbReference>
<dbReference type="PANTHER" id="PTHR15989:SF5">
    <property type="entry name" value="VEZATIN"/>
    <property type="match status" value="1"/>
</dbReference>
<dbReference type="GO" id="GO:0005886">
    <property type="term" value="C:plasma membrane"/>
    <property type="evidence" value="ECO:0007669"/>
    <property type="project" value="TreeGrafter"/>
</dbReference>
<keyword evidence="3" id="KW-1185">Reference proteome</keyword>
<sequence>MESDEDEDVIFVGSQLYAHLTTSEYSGPEINFYSSGKINLASEHEVSGVTTGKSWKELFWSLGSKVGFHIENHQILSKIPYSYQEEEFFQKMIHAIMNTSLISLEDVDFLSNMFDDMLPEVTRTNSQNGSFAVVAIGGVALSATLLSASRIPWTLRAPSLLYIAGNVLRAFNKKINELKRKRNNQAVDKFQFALTMLHDLCLTMTKSVQFVQEMELIDRGFTLPNLISHLSMKTLPNQPSALLCLPLRQELLQTVRELHEIMRVSTLRIRESLPLNSAVDNASHYLACCESIPEVIDQQHVTLQTLRASMRQCHLQLSEMLRRLALSFLIPTGQRHFQLIDELSRDFPARVAPLTHRLRMAYDYYTAWKVSDTSEFLCSSTDVVSNGQNNDERPKGLDLALHSLERHLRATALIIDSLRGTADLLPGMRIQLSHECKAVVTCWELVEMEMLKLSNPSSSSSLTAPPRPVQPNRPVETGEILPLYGAWEPDVQDLEILEADLRFSDVNDGQNARDDDDDLLLLKRETREERLARKRELAAQSKRLYSELQVVLQSKAAEWKEREARVMERLGRTTETEDEPPDVPEQQEECIPPLYKEEEEDNDRLQGSDEANQPNGLAIGRCGSASDASIRFDTNRIVPCSTFGVQASLAAQVRALASQRGALQNEDLIGDSDSSEEEEEDGSATTLPFEDS</sequence>
<accession>A0A8J2RGW9</accession>
<proteinExistence type="predicted"/>
<feature type="compositionally biased region" description="Acidic residues" evidence="1">
    <location>
        <begin position="576"/>
        <end position="588"/>
    </location>
</feature>
<comment type="caution">
    <text evidence="2">The sequence shown here is derived from an EMBL/GenBank/DDBJ whole genome shotgun (WGS) entry which is preliminary data.</text>
</comment>
<name>A0A8J2RGW9_9CRUS</name>
<dbReference type="GO" id="GO:0098609">
    <property type="term" value="P:cell-cell adhesion"/>
    <property type="evidence" value="ECO:0007669"/>
    <property type="project" value="InterPro"/>
</dbReference>
<feature type="compositionally biased region" description="Acidic residues" evidence="1">
    <location>
        <begin position="668"/>
        <end position="682"/>
    </location>
</feature>
<feature type="region of interest" description="Disordered" evidence="1">
    <location>
        <begin position="570"/>
        <end position="619"/>
    </location>
</feature>
<evidence type="ECO:0000256" key="1">
    <source>
        <dbReference type="SAM" id="MobiDB-lite"/>
    </source>
</evidence>
<evidence type="ECO:0000313" key="2">
    <source>
        <dbReference type="EMBL" id="CAH0099082.1"/>
    </source>
</evidence>
<dbReference type="PANTHER" id="PTHR15989">
    <property type="entry name" value="VEZATIN"/>
    <property type="match status" value="1"/>
</dbReference>
<dbReference type="OrthoDB" id="21151at2759"/>
<evidence type="ECO:0008006" key="4">
    <source>
        <dbReference type="Google" id="ProtNLM"/>
    </source>
</evidence>
<gene>
    <name evidence="2" type="ORF">DGAL_LOCUS1191</name>
</gene>
<dbReference type="InterPro" id="IPR026858">
    <property type="entry name" value="Vezatin"/>
</dbReference>
<evidence type="ECO:0000313" key="3">
    <source>
        <dbReference type="Proteomes" id="UP000789390"/>
    </source>
</evidence>
<dbReference type="AlphaFoldDB" id="A0A8J2RGW9"/>
<dbReference type="Proteomes" id="UP000789390">
    <property type="component" value="Unassembled WGS sequence"/>
</dbReference>
<organism evidence="2 3">
    <name type="scientific">Daphnia galeata</name>
    <dbReference type="NCBI Taxonomy" id="27404"/>
    <lineage>
        <taxon>Eukaryota</taxon>
        <taxon>Metazoa</taxon>
        <taxon>Ecdysozoa</taxon>
        <taxon>Arthropoda</taxon>
        <taxon>Crustacea</taxon>
        <taxon>Branchiopoda</taxon>
        <taxon>Diplostraca</taxon>
        <taxon>Cladocera</taxon>
        <taxon>Anomopoda</taxon>
        <taxon>Daphniidae</taxon>
        <taxon>Daphnia</taxon>
    </lineage>
</organism>
<protein>
    <recommendedName>
        <fullName evidence="4">Vezatin</fullName>
    </recommendedName>
</protein>
<reference evidence="2" key="1">
    <citation type="submission" date="2021-11" db="EMBL/GenBank/DDBJ databases">
        <authorList>
            <person name="Schell T."/>
        </authorList>
    </citation>
    <scope>NUCLEOTIDE SEQUENCE</scope>
    <source>
        <strain evidence="2">M5</strain>
    </source>
</reference>
<feature type="region of interest" description="Disordered" evidence="1">
    <location>
        <begin position="659"/>
        <end position="692"/>
    </location>
</feature>